<proteinExistence type="predicted"/>
<keyword evidence="2" id="KW-1185">Reference proteome</keyword>
<name>A0A0P1B828_9BASI</name>
<accession>A0A0P1B828</accession>
<dbReference type="EMBL" id="CCYA01000118">
    <property type="protein sequence ID" value="CEH12084.1"/>
    <property type="molecule type" value="Genomic_DNA"/>
</dbReference>
<evidence type="ECO:0000313" key="1">
    <source>
        <dbReference type="EMBL" id="CEH12084.1"/>
    </source>
</evidence>
<sequence>MQSTATLHLNQTSLFHHHNHHVVPSLCTQLIAALETSPAEYKTCQEGRPAATTNQRKDLASPRALGTELLATLQD</sequence>
<reference evidence="1 2" key="1">
    <citation type="submission" date="2014-09" db="EMBL/GenBank/DDBJ databases">
        <authorList>
            <person name="Magalhaes I.L.F."/>
            <person name="Oliveira U."/>
            <person name="Santos F.R."/>
            <person name="Vidigal T.H.D.A."/>
            <person name="Brescovit A.D."/>
            <person name="Santos A.J."/>
        </authorList>
    </citation>
    <scope>NUCLEOTIDE SEQUENCE [LARGE SCALE GENOMIC DNA]</scope>
</reference>
<organism evidence="1 2">
    <name type="scientific">Ceraceosorus bombacis</name>
    <dbReference type="NCBI Taxonomy" id="401625"/>
    <lineage>
        <taxon>Eukaryota</taxon>
        <taxon>Fungi</taxon>
        <taxon>Dikarya</taxon>
        <taxon>Basidiomycota</taxon>
        <taxon>Ustilaginomycotina</taxon>
        <taxon>Exobasidiomycetes</taxon>
        <taxon>Ceraceosorales</taxon>
        <taxon>Ceraceosoraceae</taxon>
        <taxon>Ceraceosorus</taxon>
    </lineage>
</organism>
<evidence type="ECO:0000313" key="2">
    <source>
        <dbReference type="Proteomes" id="UP000054845"/>
    </source>
</evidence>
<dbReference type="AlphaFoldDB" id="A0A0P1B828"/>
<dbReference type="Proteomes" id="UP000054845">
    <property type="component" value="Unassembled WGS sequence"/>
</dbReference>
<protein>
    <submittedName>
        <fullName evidence="1">Uncharacterized protein</fullName>
    </submittedName>
</protein>